<evidence type="ECO:0000313" key="2">
    <source>
        <dbReference type="EMBL" id="PQJ29267.1"/>
    </source>
</evidence>
<dbReference type="OrthoDB" id="9855639at2"/>
<evidence type="ECO:0000256" key="1">
    <source>
        <dbReference type="SAM" id="Phobius"/>
    </source>
</evidence>
<protein>
    <submittedName>
        <fullName evidence="2">Uncharacterized protein</fullName>
    </submittedName>
</protein>
<dbReference type="Proteomes" id="UP000239907">
    <property type="component" value="Unassembled WGS sequence"/>
</dbReference>
<comment type="caution">
    <text evidence="2">The sequence shown here is derived from an EMBL/GenBank/DDBJ whole genome shotgun (WGS) entry which is preliminary data.</text>
</comment>
<keyword evidence="1" id="KW-1133">Transmembrane helix</keyword>
<feature type="transmembrane region" description="Helical" evidence="1">
    <location>
        <begin position="12"/>
        <end position="31"/>
    </location>
</feature>
<sequence length="178" mass="20301">MKRHYIQSIGTFSIAVPLIVTLIVIGIISFTKSTLLGDFSQSQRIYKTEQTQIAALSKLEIKHKAQQSQLEQWDKLLTSDSYNEVNKQLRIAITNNNKSKTLQLTDQKSATRPAYAVDAPRSACEFVLEGTFTELQRCTTELECKMPNLMVNTMNIKPQTNSNLLNLKLNYTIWEKDQ</sequence>
<keyword evidence="3" id="KW-1185">Reference proteome</keyword>
<keyword evidence="1" id="KW-0812">Transmembrane</keyword>
<dbReference type="AlphaFoldDB" id="A0A2S7U429"/>
<organism evidence="2 3">
    <name type="scientific">Rubritalea profundi</name>
    <dbReference type="NCBI Taxonomy" id="1658618"/>
    <lineage>
        <taxon>Bacteria</taxon>
        <taxon>Pseudomonadati</taxon>
        <taxon>Verrucomicrobiota</taxon>
        <taxon>Verrucomicrobiia</taxon>
        <taxon>Verrucomicrobiales</taxon>
        <taxon>Rubritaleaceae</taxon>
        <taxon>Rubritalea</taxon>
    </lineage>
</organism>
<evidence type="ECO:0000313" key="3">
    <source>
        <dbReference type="Proteomes" id="UP000239907"/>
    </source>
</evidence>
<accession>A0A2S7U429</accession>
<dbReference type="EMBL" id="MQWA01000001">
    <property type="protein sequence ID" value="PQJ29267.1"/>
    <property type="molecule type" value="Genomic_DNA"/>
</dbReference>
<keyword evidence="1" id="KW-0472">Membrane</keyword>
<dbReference type="RefSeq" id="WP_105043762.1">
    <property type="nucleotide sequence ID" value="NZ_MQWA01000001.1"/>
</dbReference>
<reference evidence="2 3" key="1">
    <citation type="submission" date="2016-12" db="EMBL/GenBank/DDBJ databases">
        <title>Study of bacterial adaptation to deep sea.</title>
        <authorList>
            <person name="Song J."/>
            <person name="Yoshizawa S."/>
            <person name="Kogure K."/>
        </authorList>
    </citation>
    <scope>NUCLEOTIDE SEQUENCE [LARGE SCALE GENOMIC DNA]</scope>
    <source>
        <strain evidence="2 3">SAORIC-165</strain>
    </source>
</reference>
<proteinExistence type="predicted"/>
<name>A0A2S7U429_9BACT</name>
<gene>
    <name evidence="2" type="ORF">BSZ32_12700</name>
</gene>